<proteinExistence type="inferred from homology"/>
<name>A0AAV9I3A4_9RHOD</name>
<dbReference type="Pfam" id="PF02545">
    <property type="entry name" value="Maf"/>
    <property type="match status" value="1"/>
</dbReference>
<accession>A0AAV9I3A4</accession>
<gene>
    <name evidence="3" type="ORF">GAYE_PCTG30G0696</name>
</gene>
<dbReference type="InterPro" id="IPR013598">
    <property type="entry name" value="Exportin-1/Importin-b-like"/>
</dbReference>
<dbReference type="PANTHER" id="PTHR43213:SF4">
    <property type="entry name" value="7-METHYL-GTP PYROPHOSPHATASE"/>
    <property type="match status" value="1"/>
</dbReference>
<dbReference type="InterPro" id="IPR016024">
    <property type="entry name" value="ARM-type_fold"/>
</dbReference>
<evidence type="ECO:0000256" key="1">
    <source>
        <dbReference type="ARBA" id="ARBA00022801"/>
    </source>
</evidence>
<dbReference type="EMBL" id="JANCYU010000008">
    <property type="protein sequence ID" value="KAK4522806.1"/>
    <property type="molecule type" value="Genomic_DNA"/>
</dbReference>
<feature type="domain" description="Exportin-1/Importin-beta-like" evidence="2">
    <location>
        <begin position="128"/>
        <end position="288"/>
    </location>
</feature>
<dbReference type="FunFam" id="3.90.950.10:FF:000008">
    <property type="entry name" value="Maf-like protein, expressed"/>
    <property type="match status" value="1"/>
</dbReference>
<reference evidence="3 4" key="1">
    <citation type="submission" date="2022-07" db="EMBL/GenBank/DDBJ databases">
        <title>Genome-wide signatures of adaptation to extreme environments.</title>
        <authorList>
            <person name="Cho C.H."/>
            <person name="Yoon H.S."/>
        </authorList>
    </citation>
    <scope>NUCLEOTIDE SEQUENCE [LARGE SCALE GENOMIC DNA]</scope>
    <source>
        <strain evidence="3 4">108.79 E11</strain>
    </source>
</reference>
<dbReference type="Proteomes" id="UP001300502">
    <property type="component" value="Unassembled WGS sequence"/>
</dbReference>
<dbReference type="GO" id="GO:0047429">
    <property type="term" value="F:nucleoside triphosphate diphosphatase activity"/>
    <property type="evidence" value="ECO:0007669"/>
    <property type="project" value="InterPro"/>
</dbReference>
<protein>
    <recommendedName>
        <fullName evidence="2">Exportin-1/Importin-beta-like domain-containing protein</fullName>
    </recommendedName>
</protein>
<keyword evidence="1" id="KW-0378">Hydrolase</keyword>
<dbReference type="InterPro" id="IPR029001">
    <property type="entry name" value="ITPase-like_fam"/>
</dbReference>
<dbReference type="SUPFAM" id="SSF52972">
    <property type="entry name" value="ITPase-like"/>
    <property type="match status" value="1"/>
</dbReference>
<dbReference type="Gene3D" id="3.90.950.10">
    <property type="match status" value="1"/>
</dbReference>
<evidence type="ECO:0000313" key="3">
    <source>
        <dbReference type="EMBL" id="KAK4522806.1"/>
    </source>
</evidence>
<dbReference type="InterPro" id="IPR003697">
    <property type="entry name" value="Maf-like"/>
</dbReference>
<dbReference type="Gene3D" id="1.25.10.10">
    <property type="entry name" value="Leucine-rich Repeat Variant"/>
    <property type="match status" value="1"/>
</dbReference>
<comment type="caution">
    <text evidence="3">The sequence shown here is derived from an EMBL/GenBank/DDBJ whole genome shotgun (WGS) entry which is preliminary data.</text>
</comment>
<dbReference type="SUPFAM" id="SSF48371">
    <property type="entry name" value="ARM repeat"/>
    <property type="match status" value="1"/>
</dbReference>
<dbReference type="HAMAP" id="MF_00528">
    <property type="entry name" value="Maf"/>
    <property type="match status" value="1"/>
</dbReference>
<dbReference type="Pfam" id="PF08389">
    <property type="entry name" value="Xpo1"/>
    <property type="match status" value="1"/>
</dbReference>
<keyword evidence="4" id="KW-1185">Reference proteome</keyword>
<evidence type="ECO:0000313" key="4">
    <source>
        <dbReference type="Proteomes" id="UP001300502"/>
    </source>
</evidence>
<evidence type="ECO:0000259" key="2">
    <source>
        <dbReference type="Pfam" id="PF08389"/>
    </source>
</evidence>
<sequence>MQTEQTASVLPLETIINAVNCLYNPNTNQEARKEADVYLNQLKENLHASAFEELAVAFLQVLRSNAEGKSATEYFLLSAFESCFQKWLHNVVVANPEVDIRDLVEKHIKPNLWQFVVTSIGQQGEKIPSYLKNRIVSLFSYVSLRTWPQYWPSFFDDLVALSHSNAEYMEFVLLILTQVSEDLVSTKTDIDSARKDELIRSLDFCLPFLVQFIQHVLDVCQSTIASSHLQTSETEHAVSICILGLSFIESVLQICDLKVLWNTNILQTLASIFTNFSDNRIRTSIVNCFTLVYSREDCSDDSHFDERKFCCLFFFENALKLKGSSLIKSLKLFQVLDGSSDENDFLDSFFIAFLDCFRLHHSIIDHFNDENLHNFFYLIMLLVLHPSSRVSLSAVRFLRSYLRVSSVDKVESFWEWSMRVLVFRFICSCLQEKLDEISVILSSTEQGEEVSLSFSLCSDDYSQSSEEVYVLRCLRDNILGCLSMLVERDSLKVLYFLFSYLYERLLSAALNETRPYNPKVVSICLLDEFFSWDFKDLPCIYGATKQAFESNSNLIIILEALESVFVFVSNRLKKLRNLESNQSLFHFYERVYETCYQKAISLDTYPVLFLNITRILACCLSVALVQSSKFSSYTISFLSRLLQEIGKCSYYGATAQLVLCRTSTCSIVVQLVKIPETAREVVPYIGEFTAQVQSLVANGNLTMNEQNLLAESIIVLSTALQNLQEQRTFIEGMLSSAVAEFGSDTWLQRIRSVNCFIDSFILNGHHFETVEGETIERRRKFSRLVSLLDAVSRGAREHSKVSSSHHVVSAGILAQIIEPLTILLSTLHELRTPASFSLLQSKGFEDILYPSAKDSCSLLGFTEEVGISPDDVLRRHGVQWPHPERDEIRFWLSDTLRRCYNLAGDIIRGIGEYEGSLGNFLCLMNTLSSSFSDFDFRGLHLLLQHALRPLFSGFVPRSVLERLAETNFFLLFERLKERLDNVLGLEALKEVSEEPEFNELIRDTCTHNTAKELFLVINDISITHSRCHSSFSKESNDWKGGYSNVSTKYYSIHDPLPVITETTSLYSIIFSLICRFVTWNNAYLQKKSKTLIEKLITVEMPTPAKDYLLRCLLYNLFYIFTQSAADSERKETALELLRLLWIKCPEQSISQLQSLFPNLQLSGPVGQKLMKERFALKIPRKGRNIVRYLLKEHFQIVVEEAASRGCCKVPSLPDKVHFQKIRRGQVLEEEEDDILSFCSPSRQALLKQWGYQFEIEPANIDEKSIRADSAEELVQKLAFAKADAILSRLSVADLGKPTLLLTADQVVVHNGKILEKPRDATEAREFISGYSCSPAVTVGSILVTNCLTMHREFGLDRSEVYFRPIPETVIQQLVEEGSVFYCAGGLQVENPLVSKFVDHIVGSIDSVMGLSRQVFEALVEKVI</sequence>
<organism evidence="3 4">
    <name type="scientific">Galdieria yellowstonensis</name>
    <dbReference type="NCBI Taxonomy" id="3028027"/>
    <lineage>
        <taxon>Eukaryota</taxon>
        <taxon>Rhodophyta</taxon>
        <taxon>Bangiophyceae</taxon>
        <taxon>Galdieriales</taxon>
        <taxon>Galdieriaceae</taxon>
        <taxon>Galdieria</taxon>
    </lineage>
</organism>
<dbReference type="PANTHER" id="PTHR43213">
    <property type="entry name" value="BIFUNCTIONAL DTTP/UTP PYROPHOSPHATASE/METHYLTRANSFERASE PROTEIN-RELATED"/>
    <property type="match status" value="1"/>
</dbReference>
<dbReference type="InterPro" id="IPR011989">
    <property type="entry name" value="ARM-like"/>
</dbReference>